<evidence type="ECO:0000256" key="1">
    <source>
        <dbReference type="ARBA" id="ARBA00008645"/>
    </source>
</evidence>
<dbReference type="SUPFAM" id="SSF53474">
    <property type="entry name" value="alpha/beta-Hydrolases"/>
    <property type="match status" value="1"/>
</dbReference>
<dbReference type="RefSeq" id="XP_010254192.2">
    <property type="nucleotide sequence ID" value="XM_010255890.2"/>
</dbReference>
<dbReference type="STRING" id="4432.A0A1U7ZLS0"/>
<dbReference type="PANTHER" id="PTHR43039">
    <property type="entry name" value="ESTERASE-RELATED"/>
    <property type="match status" value="1"/>
</dbReference>
<proteinExistence type="inferred from homology"/>
<dbReference type="GeneID" id="104595247"/>
<feature type="non-terminal residue" evidence="5">
    <location>
        <position position="1"/>
    </location>
</feature>
<protein>
    <submittedName>
        <fullName evidence="5">Strigolactone esterase D14-like</fullName>
    </submittedName>
</protein>
<evidence type="ECO:0000259" key="3">
    <source>
        <dbReference type="Pfam" id="PF00561"/>
    </source>
</evidence>
<gene>
    <name evidence="5" type="primary">LOC104595247</name>
</gene>
<dbReference type="InterPro" id="IPR029058">
    <property type="entry name" value="AB_hydrolase_fold"/>
</dbReference>
<accession>A0A1U7ZLS0</accession>
<organism evidence="4 5">
    <name type="scientific">Nelumbo nucifera</name>
    <name type="common">Sacred lotus</name>
    <dbReference type="NCBI Taxonomy" id="4432"/>
    <lineage>
        <taxon>Eukaryota</taxon>
        <taxon>Viridiplantae</taxon>
        <taxon>Streptophyta</taxon>
        <taxon>Embryophyta</taxon>
        <taxon>Tracheophyta</taxon>
        <taxon>Spermatophyta</taxon>
        <taxon>Magnoliopsida</taxon>
        <taxon>Proteales</taxon>
        <taxon>Nelumbonaceae</taxon>
        <taxon>Nelumbo</taxon>
    </lineage>
</organism>
<dbReference type="Proteomes" id="UP000189703">
    <property type="component" value="Unplaced"/>
</dbReference>
<sequence>TALLFHIYGDQTIREVVSVFLSLLLLLEKMTVSAAMNARIMGSGKETVILAHGYGGDQSVWDKILPYLAQCCRVLVFDWCFSGAVAHLNLFDPDRYSSFDAFADDLIALVQELNLSPSVFIGHSVSGMIGCVASTKRPDLFKRLILLGASPRYLNAQDYEGGFERSAVEQMFMTIESNFSSWVPKFACLLIGEEHPLALEMYEKCLGRMRPEIALSLAKTIFLSDVRDVLERVQVPCTIVQTSHDAVIPISVARYMQSKIKGESTLEIIENDNHYPQLTAPQLLLNVVGRVIGVGFDDNTELPFPSADGPSVAA</sequence>
<feature type="domain" description="AB hydrolase-1" evidence="3">
    <location>
        <begin position="47"/>
        <end position="281"/>
    </location>
</feature>
<evidence type="ECO:0000313" key="4">
    <source>
        <dbReference type="Proteomes" id="UP000189703"/>
    </source>
</evidence>
<name>A0A1U7ZLS0_NELNU</name>
<dbReference type="Gene3D" id="3.40.50.1820">
    <property type="entry name" value="alpha/beta hydrolase"/>
    <property type="match status" value="1"/>
</dbReference>
<dbReference type="InterPro" id="IPR000073">
    <property type="entry name" value="AB_hydrolase_1"/>
</dbReference>
<dbReference type="FunFam" id="3.40.50.1820:FF:000042">
    <property type="entry name" value="probable strigolactone esterase DAD2"/>
    <property type="match status" value="1"/>
</dbReference>
<keyword evidence="4" id="KW-1185">Reference proteome</keyword>
<dbReference type="KEGG" id="nnu:104595247"/>
<dbReference type="OrthoDB" id="408373at2759"/>
<dbReference type="Pfam" id="PF00561">
    <property type="entry name" value="Abhydrolase_1"/>
    <property type="match status" value="1"/>
</dbReference>
<keyword evidence="2" id="KW-0378">Hydrolase</keyword>
<dbReference type="AlphaFoldDB" id="A0A1U7ZLS0"/>
<evidence type="ECO:0000256" key="2">
    <source>
        <dbReference type="ARBA" id="ARBA00022801"/>
    </source>
</evidence>
<evidence type="ECO:0000313" key="5">
    <source>
        <dbReference type="RefSeq" id="XP_010254192.2"/>
    </source>
</evidence>
<dbReference type="InParanoid" id="A0A1U7ZLS0"/>
<dbReference type="OMA" id="AVAWDMP"/>
<dbReference type="eggNOG" id="ENOG502QUXK">
    <property type="taxonomic scope" value="Eukaryota"/>
</dbReference>
<reference evidence="5" key="1">
    <citation type="submission" date="2025-08" db="UniProtKB">
        <authorList>
            <consortium name="RefSeq"/>
        </authorList>
    </citation>
    <scope>IDENTIFICATION</scope>
</reference>
<dbReference type="GO" id="GO:0016787">
    <property type="term" value="F:hydrolase activity"/>
    <property type="evidence" value="ECO:0007669"/>
    <property type="project" value="UniProtKB-KW"/>
</dbReference>
<dbReference type="FunCoup" id="A0A1U7ZLS0">
    <property type="interactions" value="1"/>
</dbReference>
<comment type="similarity">
    <text evidence="1">Belongs to the AB hydrolase superfamily.</text>
</comment>